<dbReference type="OrthoDB" id="5353557at2759"/>
<protein>
    <recommendedName>
        <fullName evidence="2">BTB domain-containing protein</fullName>
    </recommendedName>
</protein>
<dbReference type="InterPro" id="IPR011333">
    <property type="entry name" value="SKP1/BTB/POZ_sf"/>
</dbReference>
<evidence type="ECO:0000313" key="3">
    <source>
        <dbReference type="EMBL" id="RUO97169.1"/>
    </source>
</evidence>
<feature type="domain" description="BTB" evidence="2">
    <location>
        <begin position="1082"/>
        <end position="1152"/>
    </location>
</feature>
<feature type="region of interest" description="Disordered" evidence="1">
    <location>
        <begin position="1"/>
        <end position="23"/>
    </location>
</feature>
<evidence type="ECO:0000313" key="4">
    <source>
        <dbReference type="Proteomes" id="UP000268093"/>
    </source>
</evidence>
<dbReference type="Proteomes" id="UP000268093">
    <property type="component" value="Unassembled WGS sequence"/>
</dbReference>
<dbReference type="SUPFAM" id="SSF48371">
    <property type="entry name" value="ARM repeat"/>
    <property type="match status" value="1"/>
</dbReference>
<gene>
    <name evidence="3" type="ORF">BC936DRAFT_140865</name>
</gene>
<accession>A0A433A3C0</accession>
<dbReference type="InterPro" id="IPR016024">
    <property type="entry name" value="ARM-type_fold"/>
</dbReference>
<organism evidence="3 4">
    <name type="scientific">Jimgerdemannia flammicorona</name>
    <dbReference type="NCBI Taxonomy" id="994334"/>
    <lineage>
        <taxon>Eukaryota</taxon>
        <taxon>Fungi</taxon>
        <taxon>Fungi incertae sedis</taxon>
        <taxon>Mucoromycota</taxon>
        <taxon>Mucoromycotina</taxon>
        <taxon>Endogonomycetes</taxon>
        <taxon>Endogonales</taxon>
        <taxon>Endogonaceae</taxon>
        <taxon>Jimgerdemannia</taxon>
    </lineage>
</organism>
<dbReference type="PANTHER" id="PTHR23312:SF8">
    <property type="entry name" value="ARMADILLO REPEAT-CONTAINING PROTEIN 5"/>
    <property type="match status" value="1"/>
</dbReference>
<feature type="region of interest" description="Disordered" evidence="1">
    <location>
        <begin position="1298"/>
        <end position="1317"/>
    </location>
</feature>
<dbReference type="Pfam" id="PF00651">
    <property type="entry name" value="BTB"/>
    <property type="match status" value="1"/>
</dbReference>
<feature type="compositionally biased region" description="Basic and acidic residues" evidence="1">
    <location>
        <begin position="1299"/>
        <end position="1317"/>
    </location>
</feature>
<dbReference type="GO" id="GO:0005829">
    <property type="term" value="C:cytosol"/>
    <property type="evidence" value="ECO:0007669"/>
    <property type="project" value="TreeGrafter"/>
</dbReference>
<keyword evidence="4" id="KW-1185">Reference proteome</keyword>
<comment type="caution">
    <text evidence="3">The sequence shown here is derived from an EMBL/GenBank/DDBJ whole genome shotgun (WGS) entry which is preliminary data.</text>
</comment>
<name>A0A433A3C0_9FUNG</name>
<proteinExistence type="predicted"/>
<evidence type="ECO:0000256" key="1">
    <source>
        <dbReference type="SAM" id="MobiDB-lite"/>
    </source>
</evidence>
<dbReference type="InterPro" id="IPR000210">
    <property type="entry name" value="BTB/POZ_dom"/>
</dbReference>
<dbReference type="CDD" id="cd18186">
    <property type="entry name" value="BTB_POZ_ZBTB_KLHL-like"/>
    <property type="match status" value="1"/>
</dbReference>
<dbReference type="PANTHER" id="PTHR23312">
    <property type="entry name" value="ARMC5 ARMADILLO REPEAT-CONTAINING -RELATED"/>
    <property type="match status" value="1"/>
</dbReference>
<evidence type="ECO:0000259" key="2">
    <source>
        <dbReference type="PROSITE" id="PS50097"/>
    </source>
</evidence>
<dbReference type="SMART" id="SM00225">
    <property type="entry name" value="BTB"/>
    <property type="match status" value="1"/>
</dbReference>
<dbReference type="GO" id="GO:0009653">
    <property type="term" value="P:anatomical structure morphogenesis"/>
    <property type="evidence" value="ECO:0007669"/>
    <property type="project" value="TreeGrafter"/>
</dbReference>
<reference evidence="3 4" key="1">
    <citation type="journal article" date="2018" name="New Phytol.">
        <title>Phylogenomics of Endogonaceae and evolution of mycorrhizas within Mucoromycota.</title>
        <authorList>
            <person name="Chang Y."/>
            <person name="Desiro A."/>
            <person name="Na H."/>
            <person name="Sandor L."/>
            <person name="Lipzen A."/>
            <person name="Clum A."/>
            <person name="Barry K."/>
            <person name="Grigoriev I.V."/>
            <person name="Martin F.M."/>
            <person name="Stajich J.E."/>
            <person name="Smith M.E."/>
            <person name="Bonito G."/>
            <person name="Spatafora J.W."/>
        </authorList>
    </citation>
    <scope>NUCLEOTIDE SEQUENCE [LARGE SCALE GENOMIC DNA]</scope>
    <source>
        <strain evidence="3 4">GMNB39</strain>
    </source>
</reference>
<sequence length="1317" mass="143603">MERDEPQKKKQKNYHEPSTNATPDIFTTLHALTQSQQSTAALLSPLRTPQLQDLARETCVRLKSASRHEKETLFRALEAVFETTAKLSPSLREDVNGAGPSSSVRSTSDADETARYCVSVLLSELDQPSNTVRTCAAKLLCRLLEKPKDASAGSEGAQQQQQTLFPQSVVIEHFLKNDGVSKALFLLTLPLQRVRYYALRLLSSQPQRFADEFVQGQGTRALSSILSDIPKLIEDNSASASLSTSRTDNPPAKSDTDNNVPILACTLLQHLSKSNGDILDSLDVSLLFTAWSACIDAVLHDLPVAGKDRLTVSLTVVLLKCSIRAPEPRRLLCTGKRCERCVAGAEHYMRRLATTPDPTQDPARHRQKLEQHAYMLDNLLRMLLTAAVDAQPECVARTKAHHENMLLSCANFLCAILHAPTVPADVSRIGTQELIECSTDEAAPPTDPLLSPAFRSRPPLLTVLLDLIIHCVRISSKPFVRRVASSLAVSVKTLMGLTMTEDTTTVDPAAAESGPPPRLLKLAAFLLNYQEGVAILVTLSPHLNRALWSSILPVARAGLVPTPPGEQDPTPSMWNKRLRALATLDHAARHHKMTPMRLAEAGALELVSLDIVPDLRTGPARAAWTRFARLVATFVQAVNVRAKLREERSVVAVVMRLLCVAVGGAEGMEEDEAGKEKDKERETDADDRDRVLELATREDVVAACLAVVRCFKFDQQAMQLWGACPVPPRPDARRISDLDPADARAEIDADKRWAAMWHEATVEAAGEGRSAVSLVPILLRILFPGRAAAGTTNDTPAVDPRNPLIQDTIILLEDLVAYPPAQMLVLQDPTAVDELVRFMTRCADENMFDADNSDTPTPTSRAARTVLHLLIRVLTSRVTLKNAVTNDAYTRAFSPLFPIPMDPIHPRAHIAARLSAEIKAIVQHDMLRLFEFATTSDRAEYARLQEYAAAALAYGCPPEEWAHFLMPKGGVATRTLHAESMIGVLSRMLTCELEVEEGDEMEVDELEARSARESVNLEYREGLARESKKRRTAAAQAIEYMAARVALAWESQDPIVRATDPATAVEGGERLVAALASAGPGDAVTLIAEVDGTPPEAIAHPPPPIQTSRALLSAASPIFRAMFQGEYAESSQSRVVIRDVCPDDLAALVGLLEAQARDPRGSEGRVAHAEWAQYMRVVGVLQTAERFVVEGVKSECESWLLARLDERGPEGTEAALLVFETFRESVSDAVAAEERKEVPFAVLVASTLRYLARNMTIVCESKGFEKIIGAGGATLEALCDGVWGMLAKGTLAVVAAKESAGRDREGSNEKENGGEVV</sequence>
<dbReference type="Gene3D" id="3.30.710.10">
    <property type="entry name" value="Potassium Channel Kv1.1, Chain A"/>
    <property type="match status" value="1"/>
</dbReference>
<dbReference type="EMBL" id="RBNI01018117">
    <property type="protein sequence ID" value="RUO97169.1"/>
    <property type="molecule type" value="Genomic_DNA"/>
</dbReference>
<dbReference type="PROSITE" id="PS50097">
    <property type="entry name" value="BTB"/>
    <property type="match status" value="1"/>
</dbReference>
<dbReference type="SUPFAM" id="SSF54695">
    <property type="entry name" value="POZ domain"/>
    <property type="match status" value="1"/>
</dbReference>